<dbReference type="InterPro" id="IPR015815">
    <property type="entry name" value="HIBADH-related"/>
</dbReference>
<dbReference type="OrthoDB" id="9786703at2"/>
<dbReference type="GO" id="GO:0051287">
    <property type="term" value="F:NAD binding"/>
    <property type="evidence" value="ECO:0007669"/>
    <property type="project" value="InterPro"/>
</dbReference>
<keyword evidence="2" id="KW-0560">Oxidoreductase</keyword>
<dbReference type="EMBL" id="BIXY01000104">
    <property type="protein sequence ID" value="GCF11322.1"/>
    <property type="molecule type" value="Genomic_DNA"/>
</dbReference>
<dbReference type="InterPro" id="IPR051265">
    <property type="entry name" value="HIBADH-related_NP60_sf"/>
</dbReference>
<dbReference type="RefSeq" id="WP_149404155.1">
    <property type="nucleotide sequence ID" value="NZ_BIXY01000104.1"/>
</dbReference>
<accession>A0A5A5TJ01</accession>
<dbReference type="InterPro" id="IPR029154">
    <property type="entry name" value="HIBADH-like_NADP-bd"/>
</dbReference>
<proteinExistence type="inferred from homology"/>
<feature type="domain" description="3-hydroxyisobutyrate dehydrogenase-like NAD-binding" evidence="6">
    <location>
        <begin position="165"/>
        <end position="283"/>
    </location>
</feature>
<dbReference type="AlphaFoldDB" id="A0A5A5TJ01"/>
<evidence type="ECO:0000259" key="6">
    <source>
        <dbReference type="Pfam" id="PF14833"/>
    </source>
</evidence>
<dbReference type="PANTHER" id="PTHR43580:SF2">
    <property type="entry name" value="CYTOKINE-LIKE NUCLEAR FACTOR N-PAC"/>
    <property type="match status" value="1"/>
</dbReference>
<dbReference type="InterPro" id="IPR008927">
    <property type="entry name" value="6-PGluconate_DH-like_C_sf"/>
</dbReference>
<evidence type="ECO:0000256" key="4">
    <source>
        <dbReference type="PIRSR" id="PIRSR000103-1"/>
    </source>
</evidence>
<protein>
    <submittedName>
        <fullName evidence="7">3-hydroxyisobutyrate dehydrogenase</fullName>
    </submittedName>
</protein>
<evidence type="ECO:0000313" key="8">
    <source>
        <dbReference type="Proteomes" id="UP000322530"/>
    </source>
</evidence>
<evidence type="ECO:0000313" key="7">
    <source>
        <dbReference type="EMBL" id="GCF11322.1"/>
    </source>
</evidence>
<organism evidence="7 8">
    <name type="scientific">Dictyobacter arantiisoli</name>
    <dbReference type="NCBI Taxonomy" id="2014874"/>
    <lineage>
        <taxon>Bacteria</taxon>
        <taxon>Bacillati</taxon>
        <taxon>Chloroflexota</taxon>
        <taxon>Ktedonobacteria</taxon>
        <taxon>Ktedonobacterales</taxon>
        <taxon>Dictyobacteraceae</taxon>
        <taxon>Dictyobacter</taxon>
    </lineage>
</organism>
<feature type="domain" description="6-phosphogluconate dehydrogenase NADP-binding" evidence="5">
    <location>
        <begin position="4"/>
        <end position="162"/>
    </location>
</feature>
<comment type="caution">
    <text evidence="7">The sequence shown here is derived from an EMBL/GenBank/DDBJ whole genome shotgun (WGS) entry which is preliminary data.</text>
</comment>
<sequence length="294" mass="31053">MAHVGFVGLGEMGGRIAQRLLAAGHTVTGYNRTQSKAQWLLDAGMLWADSPFDVAQAGDIVFTMVSHTAALQEVTGGPNGILAGLTPGKVYVDMSTVSPTFSQALAEQVAAKGAKMLDVPVSGSVITLEQGNLSLMIGGDKATFEQIKEVLLAIGPRATYVGENGKAVLMKIALNLSLAVQFQALSEGILLAEKGGISRETALEVFLNSVLASPSLKYRAPFILNKPANPWFNVNMMQKDLLLAQELGRTLNVPLPGVAIANETLTMARGMGLAEEDFAIMFEALARISGVSHD</sequence>
<dbReference type="Pfam" id="PF14833">
    <property type="entry name" value="NAD_binding_11"/>
    <property type="match status" value="1"/>
</dbReference>
<dbReference type="GO" id="GO:0050661">
    <property type="term" value="F:NADP binding"/>
    <property type="evidence" value="ECO:0007669"/>
    <property type="project" value="InterPro"/>
</dbReference>
<dbReference type="SUPFAM" id="SSF51735">
    <property type="entry name" value="NAD(P)-binding Rossmann-fold domains"/>
    <property type="match status" value="1"/>
</dbReference>
<dbReference type="SUPFAM" id="SSF48179">
    <property type="entry name" value="6-phosphogluconate dehydrogenase C-terminal domain-like"/>
    <property type="match status" value="1"/>
</dbReference>
<dbReference type="InterPro" id="IPR006115">
    <property type="entry name" value="6PGDH_NADP-bd"/>
</dbReference>
<dbReference type="Proteomes" id="UP000322530">
    <property type="component" value="Unassembled WGS sequence"/>
</dbReference>
<dbReference type="Pfam" id="PF03446">
    <property type="entry name" value="NAD_binding_2"/>
    <property type="match status" value="1"/>
</dbReference>
<dbReference type="PIRSF" id="PIRSF000103">
    <property type="entry name" value="HIBADH"/>
    <property type="match status" value="1"/>
</dbReference>
<keyword evidence="8" id="KW-1185">Reference proteome</keyword>
<dbReference type="PANTHER" id="PTHR43580">
    <property type="entry name" value="OXIDOREDUCTASE GLYR1-RELATED"/>
    <property type="match status" value="1"/>
</dbReference>
<evidence type="ECO:0000256" key="1">
    <source>
        <dbReference type="ARBA" id="ARBA00009080"/>
    </source>
</evidence>
<name>A0A5A5TJ01_9CHLR</name>
<evidence type="ECO:0000256" key="3">
    <source>
        <dbReference type="ARBA" id="ARBA00023027"/>
    </source>
</evidence>
<dbReference type="Gene3D" id="1.10.1040.10">
    <property type="entry name" value="N-(1-d-carboxylethyl)-l-norvaline Dehydrogenase, domain 2"/>
    <property type="match status" value="1"/>
</dbReference>
<dbReference type="InterPro" id="IPR036291">
    <property type="entry name" value="NAD(P)-bd_dom_sf"/>
</dbReference>
<gene>
    <name evidence="7" type="primary">ghr</name>
    <name evidence="7" type="ORF">KDI_48860</name>
</gene>
<evidence type="ECO:0000256" key="2">
    <source>
        <dbReference type="ARBA" id="ARBA00023002"/>
    </source>
</evidence>
<dbReference type="Gene3D" id="3.40.50.720">
    <property type="entry name" value="NAD(P)-binding Rossmann-like Domain"/>
    <property type="match status" value="1"/>
</dbReference>
<dbReference type="GO" id="GO:0016491">
    <property type="term" value="F:oxidoreductase activity"/>
    <property type="evidence" value="ECO:0007669"/>
    <property type="project" value="UniProtKB-KW"/>
</dbReference>
<keyword evidence="3" id="KW-0520">NAD</keyword>
<feature type="active site" evidence="4">
    <location>
        <position position="171"/>
    </location>
</feature>
<evidence type="ECO:0000259" key="5">
    <source>
        <dbReference type="Pfam" id="PF03446"/>
    </source>
</evidence>
<reference evidence="7 8" key="1">
    <citation type="submission" date="2019-01" db="EMBL/GenBank/DDBJ databases">
        <title>Draft genome sequence of Dictyobacter sp. Uno17.</title>
        <authorList>
            <person name="Wang C.M."/>
            <person name="Zheng Y."/>
            <person name="Sakai Y."/>
            <person name="Abe K."/>
            <person name="Yokota A."/>
            <person name="Yabe S."/>
        </authorList>
    </citation>
    <scope>NUCLEOTIDE SEQUENCE [LARGE SCALE GENOMIC DNA]</scope>
    <source>
        <strain evidence="7 8">Uno17</strain>
    </source>
</reference>
<dbReference type="InterPro" id="IPR013328">
    <property type="entry name" value="6PGD_dom2"/>
</dbReference>
<comment type="similarity">
    <text evidence="1">Belongs to the HIBADH-related family.</text>
</comment>